<evidence type="ECO:0000256" key="4">
    <source>
        <dbReference type="ARBA" id="ARBA00022989"/>
    </source>
</evidence>
<evidence type="ECO:0000256" key="3">
    <source>
        <dbReference type="ARBA" id="ARBA00022692"/>
    </source>
</evidence>
<dbReference type="Pfam" id="PF00950">
    <property type="entry name" value="ABC-3"/>
    <property type="match status" value="1"/>
</dbReference>
<evidence type="ECO:0000256" key="5">
    <source>
        <dbReference type="ARBA" id="ARBA00023136"/>
    </source>
</evidence>
<dbReference type="RefSeq" id="WP_344606532.1">
    <property type="nucleotide sequence ID" value="NZ_BAAAHE010000026.1"/>
</dbReference>
<protein>
    <submittedName>
        <fullName evidence="8">Metal ABC transporter permease</fullName>
    </submittedName>
</protein>
<proteinExistence type="inferred from homology"/>
<dbReference type="PANTHER" id="PTHR30477:SF13">
    <property type="entry name" value="IRON TRANSPORT SYSTEM MEMBRANE PROTEIN HI_0360-RELATED"/>
    <property type="match status" value="1"/>
</dbReference>
<evidence type="ECO:0000313" key="9">
    <source>
        <dbReference type="Proteomes" id="UP001500957"/>
    </source>
</evidence>
<dbReference type="InterPro" id="IPR001626">
    <property type="entry name" value="ABC_TroCD"/>
</dbReference>
<feature type="transmembrane region" description="Helical" evidence="7">
    <location>
        <begin position="178"/>
        <end position="206"/>
    </location>
</feature>
<feature type="transmembrane region" description="Helical" evidence="7">
    <location>
        <begin position="12"/>
        <end position="36"/>
    </location>
</feature>
<feature type="transmembrane region" description="Helical" evidence="7">
    <location>
        <begin position="135"/>
        <end position="158"/>
    </location>
</feature>
<evidence type="ECO:0000256" key="2">
    <source>
        <dbReference type="ARBA" id="ARBA00008034"/>
    </source>
</evidence>
<feature type="transmembrane region" description="Helical" evidence="7">
    <location>
        <begin position="218"/>
        <end position="239"/>
    </location>
</feature>
<comment type="caution">
    <text evidence="8">The sequence shown here is derived from an EMBL/GenBank/DDBJ whole genome shotgun (WGS) entry which is preliminary data.</text>
</comment>
<keyword evidence="9" id="KW-1185">Reference proteome</keyword>
<reference evidence="9" key="1">
    <citation type="journal article" date="2019" name="Int. J. Syst. Evol. Microbiol.">
        <title>The Global Catalogue of Microorganisms (GCM) 10K type strain sequencing project: providing services to taxonomists for standard genome sequencing and annotation.</title>
        <authorList>
            <consortium name="The Broad Institute Genomics Platform"/>
            <consortium name="The Broad Institute Genome Sequencing Center for Infectious Disease"/>
            <person name="Wu L."/>
            <person name="Ma J."/>
        </authorList>
    </citation>
    <scope>NUCLEOTIDE SEQUENCE [LARGE SCALE GENOMIC DNA]</scope>
    <source>
        <strain evidence="9">JCM 10671</strain>
    </source>
</reference>
<keyword evidence="6" id="KW-0813">Transport</keyword>
<dbReference type="SUPFAM" id="SSF81345">
    <property type="entry name" value="ABC transporter involved in vitamin B12 uptake, BtuC"/>
    <property type="match status" value="1"/>
</dbReference>
<gene>
    <name evidence="8" type="ORF">GCM10009547_32150</name>
</gene>
<comment type="similarity">
    <text evidence="2 6">Belongs to the ABC-3 integral membrane protein family.</text>
</comment>
<dbReference type="InterPro" id="IPR037294">
    <property type="entry name" value="ABC_BtuC-like"/>
</dbReference>
<dbReference type="EMBL" id="BAAAHE010000026">
    <property type="protein sequence ID" value="GAA0626283.1"/>
    <property type="molecule type" value="Genomic_DNA"/>
</dbReference>
<feature type="transmembrane region" description="Helical" evidence="7">
    <location>
        <begin position="48"/>
        <end position="72"/>
    </location>
</feature>
<dbReference type="Proteomes" id="UP001500957">
    <property type="component" value="Unassembled WGS sequence"/>
</dbReference>
<feature type="transmembrane region" description="Helical" evidence="7">
    <location>
        <begin position="245"/>
        <end position="266"/>
    </location>
</feature>
<keyword evidence="3 6" id="KW-0812">Transmembrane</keyword>
<accession>A0ABN1H1F5</accession>
<comment type="subcellular location">
    <subcellularLocation>
        <location evidence="6">Cell membrane</location>
        <topology evidence="6">Multi-pass membrane protein</topology>
    </subcellularLocation>
    <subcellularLocation>
        <location evidence="1">Membrane</location>
        <topology evidence="1">Multi-pass membrane protein</topology>
    </subcellularLocation>
</comment>
<keyword evidence="5 7" id="KW-0472">Membrane</keyword>
<dbReference type="PANTHER" id="PTHR30477">
    <property type="entry name" value="ABC-TRANSPORTER METAL-BINDING PROTEIN"/>
    <property type="match status" value="1"/>
</dbReference>
<evidence type="ECO:0000256" key="6">
    <source>
        <dbReference type="RuleBase" id="RU003943"/>
    </source>
</evidence>
<evidence type="ECO:0000256" key="1">
    <source>
        <dbReference type="ARBA" id="ARBA00004141"/>
    </source>
</evidence>
<sequence length="291" mass="29843">MWDLLDPYSYEFFVKGVVAATLAGALCGLVGVFIVLRGMSYIGHGLSHAIFGGFAACSVVGANYYVGAGAWGLGSALAINAISRSRRIGADAAIGVVTTASFALGVAMISIWGSRGASFDAALFGSILGISPTDLWVLTGVTVFTVGVVVLRYRALLFTTFDPEVAGASGVKVARTDALLMLVLSLSILTTLNVIGVTLVAATLVIPAVVARMLTNSFAHMLVLSTAIGATCGFVGMNLSYHLDVPSGTTIVLTGAAVFLLVLAGTGGRRLSRTARSAPAPVRPEETVSLP</sequence>
<feature type="transmembrane region" description="Helical" evidence="7">
    <location>
        <begin position="92"/>
        <end position="114"/>
    </location>
</feature>
<organism evidence="8 9">
    <name type="scientific">Sporichthya brevicatena</name>
    <dbReference type="NCBI Taxonomy" id="171442"/>
    <lineage>
        <taxon>Bacteria</taxon>
        <taxon>Bacillati</taxon>
        <taxon>Actinomycetota</taxon>
        <taxon>Actinomycetes</taxon>
        <taxon>Sporichthyales</taxon>
        <taxon>Sporichthyaceae</taxon>
        <taxon>Sporichthya</taxon>
    </lineage>
</organism>
<keyword evidence="4 7" id="KW-1133">Transmembrane helix</keyword>
<name>A0ABN1H1F5_9ACTN</name>
<dbReference type="Gene3D" id="1.10.3470.10">
    <property type="entry name" value="ABC transporter involved in vitamin B12 uptake, BtuC"/>
    <property type="match status" value="1"/>
</dbReference>
<evidence type="ECO:0000256" key="7">
    <source>
        <dbReference type="SAM" id="Phobius"/>
    </source>
</evidence>
<evidence type="ECO:0000313" key="8">
    <source>
        <dbReference type="EMBL" id="GAA0626283.1"/>
    </source>
</evidence>
<dbReference type="CDD" id="cd06550">
    <property type="entry name" value="TM_ABC_iron-siderophores_like"/>
    <property type="match status" value="1"/>
</dbReference>